<dbReference type="Proteomes" id="UP000444174">
    <property type="component" value="Unassembled WGS sequence"/>
</dbReference>
<evidence type="ECO:0000313" key="3">
    <source>
        <dbReference type="Proteomes" id="UP000444174"/>
    </source>
</evidence>
<gene>
    <name evidence="2" type="ORF">GFB49_00720</name>
</gene>
<accession>A0A843YAR0</accession>
<dbReference type="AlphaFoldDB" id="A0A843YAR0"/>
<protein>
    <submittedName>
        <fullName evidence="2">DUF3885 domain-containing protein</fullName>
    </submittedName>
</protein>
<dbReference type="EMBL" id="WIBF01000001">
    <property type="protein sequence ID" value="MQQ06968.1"/>
    <property type="molecule type" value="Genomic_DNA"/>
</dbReference>
<evidence type="ECO:0000259" key="1">
    <source>
        <dbReference type="Pfam" id="PF13021"/>
    </source>
</evidence>
<sequence length="211" mass="24004">MTNIFDRFSNAFPGADFPNNLFYEYEYALRFELGGEEVTFARPLKRFIQAFERADQVAADLFRDTATLWLFCASYGEEAPPPMRLEEFALCNLPKSRFSYLGALDQSADPGVDTDLGPVFRHWDCAQIDRQDQLREVLWLGLGGEVGVRPASEVQIYLADVELGLVLHPYDDRGMDVAALDRASLAPLYHAHRPWLLDYNRAEMDAQFADP</sequence>
<dbReference type="InterPro" id="IPR024976">
    <property type="entry name" value="DUF3885"/>
</dbReference>
<feature type="domain" description="DUF3885" evidence="1">
    <location>
        <begin position="5"/>
        <end position="200"/>
    </location>
</feature>
<name>A0A843YAR0_9RHOB</name>
<reference evidence="2 3" key="1">
    <citation type="submission" date="2019-10" db="EMBL/GenBank/DDBJ databases">
        <title>Epibacterium sp. nov., isolated from seawater.</title>
        <authorList>
            <person name="Zhang X."/>
            <person name="Li N."/>
        </authorList>
    </citation>
    <scope>NUCLEOTIDE SEQUENCE [LARGE SCALE GENOMIC DNA]</scope>
    <source>
        <strain evidence="2 3">SM1979</strain>
    </source>
</reference>
<keyword evidence="3" id="KW-1185">Reference proteome</keyword>
<dbReference type="Pfam" id="PF13021">
    <property type="entry name" value="DUF3885"/>
    <property type="match status" value="1"/>
</dbReference>
<evidence type="ECO:0000313" key="2">
    <source>
        <dbReference type="EMBL" id="MQQ06968.1"/>
    </source>
</evidence>
<organism evidence="2 3">
    <name type="scientific">Tritonibacter litoralis</name>
    <dbReference type="NCBI Taxonomy" id="2662264"/>
    <lineage>
        <taxon>Bacteria</taxon>
        <taxon>Pseudomonadati</taxon>
        <taxon>Pseudomonadota</taxon>
        <taxon>Alphaproteobacteria</taxon>
        <taxon>Rhodobacterales</taxon>
        <taxon>Paracoccaceae</taxon>
        <taxon>Tritonibacter</taxon>
    </lineage>
</organism>
<comment type="caution">
    <text evidence="2">The sequence shown here is derived from an EMBL/GenBank/DDBJ whole genome shotgun (WGS) entry which is preliminary data.</text>
</comment>
<dbReference type="RefSeq" id="WP_153213890.1">
    <property type="nucleotide sequence ID" value="NZ_WIBF01000001.1"/>
</dbReference>
<proteinExistence type="predicted"/>